<sequence length="1181" mass="127916">MAVNEQSGSRSDAHSAESPVARRTAELYAHDEQFRAARPLDAVTGAIRAPGMRLPQIMATVLEGYADRPAFGERAKKLVKDATTGRTTYELLPEFRTISYRDVQARVQALANELSGDVKSPVSAGDFVCTLGFTSGDYATVDLACIHLGLVSVPLHITATPSELAPLVAETEPRVLAVSAELLDTGVELALGSASLRRLVVFDCDLRVDERRERFEEAAERLADAGSQVTIDTLDAMLARGGALPPAPLRTDVADDSLTSLLYTSGSTGVPKGAMYTQRLATYLWGASWRTTDTPVITLNYLPMSHLAGRYMLFSTLSAGGVHYFTAAGDLSELFEDMSLARPTDLMLVPRVSEMVFQQYRSAVDRRVAAGGEPAAVEEAVLTEMRDDVLGGRIVRVMCGSAPLDAETRAFLEACLELKPADGYGATEAGMITTGHKLAPPVTDHKLVDVPELGYFGTDTPYPRGELRIKTEMIMAGYFNRPEATAEAFDEEGFYRTGDIMARTGPDEYVYVDRTKNVLKLSQGELVALSRLETVFAASPQIRQILVHGSSERSHLLATVVPTPETIEQAGGSAGALKSALSRALREAAKEAGLKSYEIPRDFIVETEPFSVGNGLLTDAGKLSRPRAKERYGARLEQLYADIAAEQADELRALRREGRERPVLETVGRAARSLLGCPSADIDPGARFTDLGGDSLSALSLSRLLGEIYEVDVPVAVLTSPATDLRQLAHHIGTRLASGQDRPSYAGVHGPQPTEIRAGDLRLETFAGARVLDEARTLPRPDGPPRTVLLTGANGYLGRFVCLEWLERLAERGGTLICLVRGAGPEAARRRLDAAFDSGDPELLERYRKSADGRLRVLAGDIAEPGLGLDERDWQRLAAEVDLVVHPAALVNHVLPYSQLFGPNVAGTAELIRLALTTRVKRFAFLSSVAVGTRSAGPLTEDGDIRTTVPVRRVDSAYASGYGTSKWAGEVLLREAHDLCGLPCTVLRSDMILAHTRYRGQLNVPDVVTRLLLSLVASGTAPRSFYGTDAGGNRQRARLHGLPADFTAWAVAAIGDRTTDGFRTCNVVNPHDDGVSLDVFVDWLIESGQRIRRIDDYDEWSGRFETALRGLPERQRQHSLLPLMDAFRTPGQLAPAERTLPTDRFTAAVREAGADGHDGIPSLQPSLVAKYVTDLRHLGLL</sequence>
<dbReference type="Gene3D" id="3.30.300.30">
    <property type="match status" value="1"/>
</dbReference>
<feature type="modified residue" description="O-(pantetheine 4'-phosphoryl)serine" evidence="6">
    <location>
        <position position="695"/>
    </location>
</feature>
<comment type="catalytic activity">
    <reaction evidence="5">
        <text>a long-chain fatty acid + ATP + CoA = a long-chain fatty acyl-CoA + AMP + diphosphate</text>
        <dbReference type="Rhea" id="RHEA:15421"/>
        <dbReference type="ChEBI" id="CHEBI:30616"/>
        <dbReference type="ChEBI" id="CHEBI:33019"/>
        <dbReference type="ChEBI" id="CHEBI:57287"/>
        <dbReference type="ChEBI" id="CHEBI:57560"/>
        <dbReference type="ChEBI" id="CHEBI:83139"/>
        <dbReference type="ChEBI" id="CHEBI:456215"/>
        <dbReference type="EC" id="6.2.1.3"/>
    </reaction>
    <physiologicalReaction direction="left-to-right" evidence="5">
        <dbReference type="Rhea" id="RHEA:15422"/>
    </physiologicalReaction>
</comment>
<feature type="binding site" evidence="6">
    <location>
        <position position="622"/>
    </location>
    <ligand>
        <name>AMP</name>
        <dbReference type="ChEBI" id="CHEBI:456215"/>
    </ligand>
</feature>
<evidence type="ECO:0000256" key="7">
    <source>
        <dbReference type="SAM" id="MobiDB-lite"/>
    </source>
</evidence>
<feature type="binding site" evidence="6">
    <location>
        <position position="520"/>
    </location>
    <ligand>
        <name>AMP</name>
        <dbReference type="ChEBI" id="CHEBI:456215"/>
    </ligand>
</feature>
<dbReference type="Pfam" id="PF00550">
    <property type="entry name" value="PP-binding"/>
    <property type="match status" value="1"/>
</dbReference>
<dbReference type="InterPro" id="IPR036291">
    <property type="entry name" value="NAD(P)-bd_dom_sf"/>
</dbReference>
<evidence type="ECO:0000256" key="3">
    <source>
        <dbReference type="ARBA" id="ARBA00022741"/>
    </source>
</evidence>
<dbReference type="InterPro" id="IPR010080">
    <property type="entry name" value="Thioester_reductase-like_dom"/>
</dbReference>
<feature type="binding site" evidence="6">
    <location>
        <position position="989"/>
    </location>
    <ligand>
        <name>NADP(+)</name>
        <dbReference type="ChEBI" id="CHEBI:58349"/>
    </ligand>
</feature>
<feature type="binding site" evidence="6">
    <location>
        <position position="962"/>
    </location>
    <ligand>
        <name>NADP(+)</name>
        <dbReference type="ChEBI" id="CHEBI:58349"/>
    </ligand>
</feature>
<dbReference type="NCBIfam" id="NF041592">
    <property type="entry name" value="carboxyl_red"/>
    <property type="match status" value="1"/>
</dbReference>
<feature type="binding site" evidence="6">
    <location>
        <position position="927"/>
    </location>
    <ligand>
        <name>NADP(+)</name>
        <dbReference type="ChEBI" id="CHEBI:58349"/>
    </ligand>
</feature>
<feature type="binding site" evidence="6">
    <location>
        <begin position="422"/>
        <end position="423"/>
    </location>
    <ligand>
        <name>AMP</name>
        <dbReference type="ChEBI" id="CHEBI:456215"/>
    </ligand>
</feature>
<dbReference type="InterPro" id="IPR046407">
    <property type="entry name" value="CAR"/>
</dbReference>
<dbReference type="SMART" id="SM01294">
    <property type="entry name" value="PKS_PP_betabranch"/>
    <property type="match status" value="1"/>
</dbReference>
<dbReference type="Pfam" id="PF07993">
    <property type="entry name" value="NAD_binding_4"/>
    <property type="match status" value="1"/>
</dbReference>
<dbReference type="HAMAP" id="MF_02247">
    <property type="entry name" value="Carbox_acid_reduct"/>
    <property type="match status" value="1"/>
</dbReference>
<keyword evidence="3 6" id="KW-0547">Nucleotide-binding</keyword>
<keyword evidence="6 9" id="KW-0560">Oxidoreductase</keyword>
<dbReference type="EC" id="1.2.1.-" evidence="6"/>
<feature type="binding site" evidence="6">
    <location>
        <position position="831"/>
    </location>
    <ligand>
        <name>NADP(+)</name>
        <dbReference type="ChEBI" id="CHEBI:58349"/>
    </ligand>
</feature>
<keyword evidence="1 6" id="KW-0596">Phosphopantetheine</keyword>
<feature type="binding site" evidence="6">
    <location>
        <begin position="794"/>
        <end position="797"/>
    </location>
    <ligand>
        <name>NADP(+)</name>
        <dbReference type="ChEBI" id="CHEBI:58349"/>
    </ligand>
</feature>
<evidence type="ECO:0000256" key="6">
    <source>
        <dbReference type="HAMAP-Rule" id="MF_02247"/>
    </source>
</evidence>
<feature type="binding site" evidence="6">
    <location>
        <position position="427"/>
    </location>
    <ligand>
        <name>AMP</name>
        <dbReference type="ChEBI" id="CHEBI:456215"/>
    </ligand>
</feature>
<reference evidence="10" key="1">
    <citation type="journal article" date="2019" name="Int. J. Syst. Evol. Microbiol.">
        <title>The Global Catalogue of Microorganisms (GCM) 10K type strain sequencing project: providing services to taxonomists for standard genome sequencing and annotation.</title>
        <authorList>
            <consortium name="The Broad Institute Genomics Platform"/>
            <consortium name="The Broad Institute Genome Sequencing Center for Infectious Disease"/>
            <person name="Wu L."/>
            <person name="Ma J."/>
        </authorList>
    </citation>
    <scope>NUCLEOTIDE SEQUENCE [LARGE SCALE GENOMIC DNA]</scope>
    <source>
        <strain evidence="10">CGMCC 4.7357</strain>
    </source>
</reference>
<feature type="binding site" evidence="6">
    <location>
        <position position="966"/>
    </location>
    <ligand>
        <name>NADP(+)</name>
        <dbReference type="ChEBI" id="CHEBI:58349"/>
    </ligand>
</feature>
<comment type="similarity">
    <text evidence="6">Belongs to the ATP-dependent AMP-binding enzyme family. Carboxylic acid reductase subfamily.</text>
</comment>
<dbReference type="PANTHER" id="PTHR43272">
    <property type="entry name" value="LONG-CHAIN-FATTY-ACID--COA LIGASE"/>
    <property type="match status" value="1"/>
</dbReference>
<dbReference type="InterPro" id="IPR042099">
    <property type="entry name" value="ANL_N_sf"/>
</dbReference>
<name>A0ABV9A5N2_9ACTN</name>
<dbReference type="PROSITE" id="PS50075">
    <property type="entry name" value="CARRIER"/>
    <property type="match status" value="1"/>
</dbReference>
<comment type="cofactor">
    <cofactor evidence="6">
        <name>pantetheine 4'-phosphate</name>
        <dbReference type="ChEBI" id="CHEBI:47942"/>
    </cofactor>
    <text evidence="6">Binds 1 phosphopantetheine covalently.</text>
</comment>
<gene>
    <name evidence="6 9" type="primary">car</name>
    <name evidence="9" type="ORF">ACFPA8_02095</name>
</gene>
<dbReference type="Gene3D" id="1.10.1200.10">
    <property type="entry name" value="ACP-like"/>
    <property type="match status" value="1"/>
</dbReference>
<feature type="binding site" evidence="6">
    <location>
        <begin position="511"/>
        <end position="514"/>
    </location>
    <ligand>
        <name>AMP</name>
        <dbReference type="ChEBI" id="CHEBI:456215"/>
    </ligand>
</feature>
<dbReference type="RefSeq" id="WP_386441344.1">
    <property type="nucleotide sequence ID" value="NZ_JBHSFH010000003.1"/>
</dbReference>
<comment type="function">
    <text evidence="6">Catalyzes the ATP- and NADPH-dependent reduction of carboxylic acids to the corresponding aldehydes.</text>
</comment>
<dbReference type="InterPro" id="IPR020845">
    <property type="entry name" value="AMP-binding_CS"/>
</dbReference>
<comment type="domain">
    <text evidence="6">The N-terminal domain likely catalyzes substrate activation by formation of an initial acyl-AMP intermediate, the central region contains the phosphopantetheine attachment site, and the C-terminal domain catalyzes the reduction by NADPH of the intermediate thioester formed from the attack of the phosphopantetheine thiol at the carbonyl carbon of acyl-AMP.</text>
</comment>
<dbReference type="Proteomes" id="UP001595997">
    <property type="component" value="Unassembled WGS sequence"/>
</dbReference>
<dbReference type="InterPro" id="IPR000873">
    <property type="entry name" value="AMP-dep_synth/lig_dom"/>
</dbReference>
<evidence type="ECO:0000313" key="9">
    <source>
        <dbReference type="EMBL" id="MFC4492926.1"/>
    </source>
</evidence>
<dbReference type="Gene3D" id="3.40.50.12780">
    <property type="entry name" value="N-terminal domain of ligase-like"/>
    <property type="match status" value="1"/>
</dbReference>
<dbReference type="SMART" id="SM00823">
    <property type="entry name" value="PKS_PP"/>
    <property type="match status" value="1"/>
</dbReference>
<evidence type="ECO:0000256" key="2">
    <source>
        <dbReference type="ARBA" id="ARBA00022553"/>
    </source>
</evidence>
<dbReference type="InterPro" id="IPR036736">
    <property type="entry name" value="ACP-like_sf"/>
</dbReference>
<dbReference type="InterPro" id="IPR009081">
    <property type="entry name" value="PP-bd_ACP"/>
</dbReference>
<keyword evidence="4 6" id="KW-0067">ATP-binding</keyword>
<evidence type="ECO:0000259" key="8">
    <source>
        <dbReference type="PROSITE" id="PS50075"/>
    </source>
</evidence>
<dbReference type="SUPFAM" id="SSF56801">
    <property type="entry name" value="Acetyl-CoA synthetase-like"/>
    <property type="match status" value="1"/>
</dbReference>
<evidence type="ECO:0000256" key="1">
    <source>
        <dbReference type="ARBA" id="ARBA00022450"/>
    </source>
</evidence>
<feature type="binding site" evidence="6">
    <location>
        <position position="499"/>
    </location>
    <ligand>
        <name>AMP</name>
        <dbReference type="ChEBI" id="CHEBI:456215"/>
    </ligand>
</feature>
<dbReference type="SUPFAM" id="SSF47336">
    <property type="entry name" value="ACP-like"/>
    <property type="match status" value="1"/>
</dbReference>
<accession>A0ABV9A5N2</accession>
<organism evidence="9 10">
    <name type="scientific">Streptomyces ovatisporus</name>
    <dbReference type="NCBI Taxonomy" id="1128682"/>
    <lineage>
        <taxon>Bacteria</taxon>
        <taxon>Bacillati</taxon>
        <taxon>Actinomycetota</taxon>
        <taxon>Actinomycetes</taxon>
        <taxon>Kitasatosporales</taxon>
        <taxon>Streptomycetaceae</taxon>
        <taxon>Streptomyces</taxon>
    </lineage>
</organism>
<evidence type="ECO:0000256" key="4">
    <source>
        <dbReference type="ARBA" id="ARBA00022840"/>
    </source>
</evidence>
<dbReference type="NCBIfam" id="TIGR01746">
    <property type="entry name" value="Thioester-redct"/>
    <property type="match status" value="1"/>
</dbReference>
<evidence type="ECO:0000256" key="5">
    <source>
        <dbReference type="ARBA" id="ARBA00024484"/>
    </source>
</evidence>
<feature type="binding site" evidence="6">
    <location>
        <position position="306"/>
    </location>
    <ligand>
        <name>AMP</name>
        <dbReference type="ChEBI" id="CHEBI:456215"/>
    </ligand>
</feature>
<dbReference type="SUPFAM" id="SSF51735">
    <property type="entry name" value="NAD(P)-binding Rossmann-fold domains"/>
    <property type="match status" value="1"/>
</dbReference>
<feature type="binding site" evidence="6">
    <location>
        <begin position="887"/>
        <end position="889"/>
    </location>
    <ligand>
        <name>NADP(+)</name>
        <dbReference type="ChEBI" id="CHEBI:58349"/>
    </ligand>
</feature>
<proteinExistence type="inferred from homology"/>
<dbReference type="InterPro" id="IPR013120">
    <property type="entry name" value="FAR_NAD-bd"/>
</dbReference>
<dbReference type="InterPro" id="IPR045851">
    <property type="entry name" value="AMP-bd_C_sf"/>
</dbReference>
<feature type="domain" description="Carrier" evidence="8">
    <location>
        <begin position="661"/>
        <end position="736"/>
    </location>
</feature>
<keyword evidence="10" id="KW-1185">Reference proteome</keyword>
<feature type="compositionally biased region" description="Polar residues" evidence="7">
    <location>
        <begin position="1"/>
        <end position="10"/>
    </location>
</feature>
<keyword evidence="6" id="KW-0521">NADP</keyword>
<evidence type="ECO:0000313" key="10">
    <source>
        <dbReference type="Proteomes" id="UP001595997"/>
    </source>
</evidence>
<dbReference type="Pfam" id="PF00501">
    <property type="entry name" value="AMP-binding"/>
    <property type="match status" value="1"/>
</dbReference>
<comment type="caution">
    <text evidence="6">Lacks conserved residue(s) required for the propagation of feature annotation.</text>
</comment>
<dbReference type="InterPro" id="IPR020806">
    <property type="entry name" value="PKS_PP-bd"/>
</dbReference>
<comment type="catalytic activity">
    <reaction evidence="6">
        <text>a carboxylate + ATP + NADPH + H(+) = an aldehyde + AMP + diphosphate + NADP(+)</text>
        <dbReference type="Rhea" id="RHEA:50916"/>
        <dbReference type="ChEBI" id="CHEBI:15378"/>
        <dbReference type="ChEBI" id="CHEBI:17478"/>
        <dbReference type="ChEBI" id="CHEBI:29067"/>
        <dbReference type="ChEBI" id="CHEBI:30616"/>
        <dbReference type="ChEBI" id="CHEBI:33019"/>
        <dbReference type="ChEBI" id="CHEBI:57783"/>
        <dbReference type="ChEBI" id="CHEBI:58349"/>
        <dbReference type="ChEBI" id="CHEBI:456215"/>
    </reaction>
</comment>
<protein>
    <recommendedName>
        <fullName evidence="6">Carboxylic acid reductase</fullName>
        <shortName evidence="6">CAR</shortName>
        <ecNumber evidence="6">1.2.1.-</ecNumber>
    </recommendedName>
    <alternativeName>
        <fullName evidence="6">ATP/NADPH-dependent carboxylic acid reductase</fullName>
    </alternativeName>
</protein>
<dbReference type="PANTHER" id="PTHR43272:SF33">
    <property type="entry name" value="AMP-BINDING DOMAIN-CONTAINING PROTEIN-RELATED"/>
    <property type="match status" value="1"/>
</dbReference>
<dbReference type="GO" id="GO:0016491">
    <property type="term" value="F:oxidoreductase activity"/>
    <property type="evidence" value="ECO:0007669"/>
    <property type="project" value="UniProtKB-KW"/>
</dbReference>
<feature type="binding site" evidence="6">
    <location>
        <position position="821"/>
    </location>
    <ligand>
        <name>NADP(+)</name>
        <dbReference type="ChEBI" id="CHEBI:58349"/>
    </ligand>
</feature>
<feature type="region of interest" description="Disordered" evidence="7">
    <location>
        <begin position="1"/>
        <end position="20"/>
    </location>
</feature>
<dbReference type="PROSITE" id="PS00455">
    <property type="entry name" value="AMP_BINDING"/>
    <property type="match status" value="1"/>
</dbReference>
<feature type="binding site" evidence="6">
    <location>
        <position position="401"/>
    </location>
    <ligand>
        <name>AMP</name>
        <dbReference type="ChEBI" id="CHEBI:456215"/>
    </ligand>
</feature>
<dbReference type="Gene3D" id="3.40.50.720">
    <property type="entry name" value="NAD(P)-binding Rossmann-like Domain"/>
    <property type="match status" value="1"/>
</dbReference>
<keyword evidence="2 6" id="KW-0597">Phosphoprotein</keyword>
<dbReference type="EMBL" id="JBHSFH010000003">
    <property type="protein sequence ID" value="MFC4492926.1"/>
    <property type="molecule type" value="Genomic_DNA"/>
</dbReference>
<comment type="caution">
    <text evidence="9">The sequence shown here is derived from an EMBL/GenBank/DDBJ whole genome shotgun (WGS) entry which is preliminary data.</text>
</comment>